<dbReference type="Gene3D" id="3.90.150.10">
    <property type="entry name" value="Variant Surface Glycoprotein, subunit A domain 1"/>
    <property type="match status" value="1"/>
</dbReference>
<name>A0A3L6KTZ5_9TRYP</name>
<evidence type="ECO:0000256" key="1">
    <source>
        <dbReference type="ARBA" id="ARBA00002523"/>
    </source>
</evidence>
<dbReference type="Pfam" id="PF10659">
    <property type="entry name" value="Trypan_glycop_C"/>
    <property type="match status" value="1"/>
</dbReference>
<evidence type="ECO:0000313" key="10">
    <source>
        <dbReference type="EMBL" id="RHW67378.1"/>
    </source>
</evidence>
<dbReference type="InterPro" id="IPR019609">
    <property type="entry name" value="Variant_surf_glycoprt_trypan_C"/>
</dbReference>
<evidence type="ECO:0000259" key="9">
    <source>
        <dbReference type="Pfam" id="PF10659"/>
    </source>
</evidence>
<dbReference type="SUPFAM" id="SSF58087">
    <property type="entry name" value="Variant surface glycoprotein (N-terminal domain)"/>
    <property type="match status" value="1"/>
</dbReference>
<accession>A0A3L6KTZ5</accession>
<dbReference type="GO" id="GO:0005886">
    <property type="term" value="C:plasma membrane"/>
    <property type="evidence" value="ECO:0007669"/>
    <property type="project" value="UniProtKB-SubCell"/>
</dbReference>
<dbReference type="Proteomes" id="UP000266743">
    <property type="component" value="Unassembled WGS sequence"/>
</dbReference>
<dbReference type="GO" id="GO:0042783">
    <property type="term" value="P:symbiont-mediated evasion of host immune response"/>
    <property type="evidence" value="ECO:0007669"/>
    <property type="project" value="InterPro"/>
</dbReference>
<feature type="domain" description="Trypanosome variant surface glycoprotein C-terminal" evidence="9">
    <location>
        <begin position="407"/>
        <end position="502"/>
    </location>
</feature>
<organism evidence="10 11">
    <name type="scientific">Trypanosoma brucei equiperdum</name>
    <dbReference type="NCBI Taxonomy" id="630700"/>
    <lineage>
        <taxon>Eukaryota</taxon>
        <taxon>Discoba</taxon>
        <taxon>Euglenozoa</taxon>
        <taxon>Kinetoplastea</taxon>
        <taxon>Metakinetoplastina</taxon>
        <taxon>Trypanosomatida</taxon>
        <taxon>Trypanosomatidae</taxon>
        <taxon>Trypanosoma</taxon>
    </lineage>
</organism>
<dbReference type="GO" id="GO:0098552">
    <property type="term" value="C:side of membrane"/>
    <property type="evidence" value="ECO:0007669"/>
    <property type="project" value="UniProtKB-KW"/>
</dbReference>
<keyword evidence="5" id="KW-0472">Membrane</keyword>
<sequence>MSFADKVRNKANEQQAWKLAALVTAAFIYSIPKSADAAGEARKLCDFSAKAKGQAARVSTQLQAAKSGMQSSGKSELQLALAALALTDHAEATSTLRIYATNLREQHASRLQEYAFTRTKLAAAAAYAAGRTDETVLLLNSLKKDGDDNAKFCIGAASNDNNRGTPANLGSCTADDVFSATAVEADLSAEIKTAFTSHSGAGATIHNTQANKYHLRKNLNTALADFTGKLTILGGVIEVAATGGFANSNKFKNKPESLQMLKALHDKHGTNVAATKATIQNAPTTLEELKTTLIQYEQNADLRQAERKLRGWPSSKSDDDVNSHLKSLFGIDAATGNHKYTKALDQITLKIKDGETKKNKKVLEMSEKQLAEATYNKMTELTTAAAKKPAAACDTQTTKINATEQACAEAGTDRDKCKELEEKGCIFNDKAKKCELKNDVKAELEKANQEEGKDGIPSSECNDKRQRDCTVNCKCDGEFCKDFTIIVNNNFLLMNAVFLSLVLF</sequence>
<comment type="caution">
    <text evidence="10">The sequence shown here is derived from an EMBL/GenBank/DDBJ whole genome shotgun (WGS) entry which is preliminary data.</text>
</comment>
<keyword evidence="4" id="KW-0336">GPI-anchor</keyword>
<dbReference type="InterPro" id="IPR001812">
    <property type="entry name" value="Trypano_VSG_A_N_dom"/>
</dbReference>
<evidence type="ECO:0000259" key="8">
    <source>
        <dbReference type="Pfam" id="PF00913"/>
    </source>
</evidence>
<protein>
    <submittedName>
        <fullName evidence="10">Trypanosome variant surface glycoprotein (A-type)</fullName>
    </submittedName>
</protein>
<reference evidence="10 11" key="1">
    <citation type="submission" date="2018-09" db="EMBL/GenBank/DDBJ databases">
        <title>whole genome sequence of T. equiperdum IVM-t1 strain.</title>
        <authorList>
            <person name="Suganuma K."/>
        </authorList>
    </citation>
    <scope>NUCLEOTIDE SEQUENCE [LARGE SCALE GENOMIC DNA]</scope>
    <source>
        <strain evidence="10 11">IVM-t1</strain>
    </source>
</reference>
<comment type="function">
    <text evidence="1">VSG forms a coat on the surface of the parasite. The trypanosome evades the immune response of the host by expressing a series of antigenically distinct VSGs from an estimated 1000 VSG genes.</text>
</comment>
<feature type="domain" description="Trypanosome variant surface glycoprotein A-type N-terminal" evidence="8">
    <location>
        <begin position="43"/>
        <end position="362"/>
    </location>
</feature>
<evidence type="ECO:0000256" key="7">
    <source>
        <dbReference type="ARBA" id="ARBA00023288"/>
    </source>
</evidence>
<dbReference type="Pfam" id="PF00913">
    <property type="entry name" value="Trypan_glycop"/>
    <property type="match status" value="1"/>
</dbReference>
<evidence type="ECO:0000256" key="5">
    <source>
        <dbReference type="ARBA" id="ARBA00023136"/>
    </source>
</evidence>
<proteinExistence type="predicted"/>
<keyword evidence="6" id="KW-0325">Glycoprotein</keyword>
<gene>
    <name evidence="10" type="ORF">DPX39_000016600</name>
</gene>
<evidence type="ECO:0000313" key="11">
    <source>
        <dbReference type="Proteomes" id="UP000266743"/>
    </source>
</evidence>
<keyword evidence="7" id="KW-0449">Lipoprotein</keyword>
<evidence type="ECO:0000256" key="3">
    <source>
        <dbReference type="ARBA" id="ARBA00022475"/>
    </source>
</evidence>
<evidence type="ECO:0000256" key="6">
    <source>
        <dbReference type="ARBA" id="ARBA00023180"/>
    </source>
</evidence>
<comment type="subcellular location">
    <subcellularLocation>
        <location evidence="2">Cell membrane</location>
        <topology evidence="2">Lipid-anchor</topology>
        <topology evidence="2">GPI-anchor</topology>
    </subcellularLocation>
</comment>
<keyword evidence="3" id="KW-1003">Cell membrane</keyword>
<dbReference type="EMBL" id="QSBY01000013">
    <property type="protein sequence ID" value="RHW67378.1"/>
    <property type="molecule type" value="Genomic_DNA"/>
</dbReference>
<dbReference type="AlphaFoldDB" id="A0A3L6KTZ5"/>
<evidence type="ECO:0000256" key="4">
    <source>
        <dbReference type="ARBA" id="ARBA00022622"/>
    </source>
</evidence>
<evidence type="ECO:0000256" key="2">
    <source>
        <dbReference type="ARBA" id="ARBA00004609"/>
    </source>
</evidence>